<dbReference type="OrthoDB" id="73919at2759"/>
<dbReference type="CDD" id="cd00030">
    <property type="entry name" value="C2"/>
    <property type="match status" value="1"/>
</dbReference>
<dbReference type="Gene3D" id="2.60.40.150">
    <property type="entry name" value="C2 domain"/>
    <property type="match status" value="1"/>
</dbReference>
<gene>
    <name evidence="2" type="ORF">M427DRAFT_301322</name>
</gene>
<accession>A0A139AHV3</accession>
<feature type="domain" description="C2" evidence="1">
    <location>
        <begin position="1"/>
        <end position="108"/>
    </location>
</feature>
<organism evidence="2 3">
    <name type="scientific">Gonapodya prolifera (strain JEL478)</name>
    <name type="common">Monoblepharis prolifera</name>
    <dbReference type="NCBI Taxonomy" id="1344416"/>
    <lineage>
        <taxon>Eukaryota</taxon>
        <taxon>Fungi</taxon>
        <taxon>Fungi incertae sedis</taxon>
        <taxon>Chytridiomycota</taxon>
        <taxon>Chytridiomycota incertae sedis</taxon>
        <taxon>Monoblepharidomycetes</taxon>
        <taxon>Monoblepharidales</taxon>
        <taxon>Gonapodyaceae</taxon>
        <taxon>Gonapodya</taxon>
    </lineage>
</organism>
<keyword evidence="3" id="KW-1185">Reference proteome</keyword>
<reference evidence="2 3" key="1">
    <citation type="journal article" date="2015" name="Genome Biol. Evol.">
        <title>Phylogenomic analyses indicate that early fungi evolved digesting cell walls of algal ancestors of land plants.</title>
        <authorList>
            <person name="Chang Y."/>
            <person name="Wang S."/>
            <person name="Sekimoto S."/>
            <person name="Aerts A.L."/>
            <person name="Choi C."/>
            <person name="Clum A."/>
            <person name="LaButti K.M."/>
            <person name="Lindquist E.A."/>
            <person name="Yee Ngan C."/>
            <person name="Ohm R.A."/>
            <person name="Salamov A.A."/>
            <person name="Grigoriev I.V."/>
            <person name="Spatafora J.W."/>
            <person name="Berbee M.L."/>
        </authorList>
    </citation>
    <scope>NUCLEOTIDE SEQUENCE [LARGE SCALE GENOMIC DNA]</scope>
    <source>
        <strain evidence="2 3">JEL478</strain>
    </source>
</reference>
<dbReference type="OMA" id="WNRNYKA"/>
<evidence type="ECO:0000259" key="1">
    <source>
        <dbReference type="PROSITE" id="PS50004"/>
    </source>
</evidence>
<dbReference type="Pfam" id="PF00168">
    <property type="entry name" value="C2"/>
    <property type="match status" value="1"/>
</dbReference>
<dbReference type="SUPFAM" id="SSF49562">
    <property type="entry name" value="C2 domain (Calcium/lipid-binding domain, CaLB)"/>
    <property type="match status" value="1"/>
</dbReference>
<dbReference type="Proteomes" id="UP000070544">
    <property type="component" value="Unassembled WGS sequence"/>
</dbReference>
<evidence type="ECO:0000313" key="3">
    <source>
        <dbReference type="Proteomes" id="UP000070544"/>
    </source>
</evidence>
<dbReference type="SMART" id="SM00239">
    <property type="entry name" value="C2"/>
    <property type="match status" value="1"/>
</dbReference>
<dbReference type="PANTHER" id="PTHR47800">
    <property type="entry name" value="C2 DOMAIN-CONTAINING PROTEIN"/>
    <property type="match status" value="1"/>
</dbReference>
<dbReference type="PANTHER" id="PTHR47800:SF5">
    <property type="entry name" value="FER-1-LIKE PROTEIN 6"/>
    <property type="match status" value="1"/>
</dbReference>
<dbReference type="PROSITE" id="PS50004">
    <property type="entry name" value="C2"/>
    <property type="match status" value="1"/>
</dbReference>
<protein>
    <submittedName>
        <fullName evidence="2">C2-domain-containing protein</fullName>
    </submittedName>
</protein>
<dbReference type="AlphaFoldDB" id="A0A139AHV3"/>
<dbReference type="STRING" id="1344416.A0A139AHV3"/>
<dbReference type="EMBL" id="KQ965756">
    <property type="protein sequence ID" value="KXS16124.1"/>
    <property type="molecule type" value="Genomic_DNA"/>
</dbReference>
<proteinExistence type="predicted"/>
<evidence type="ECO:0000313" key="2">
    <source>
        <dbReference type="EMBL" id="KXS16124.1"/>
    </source>
</evidence>
<sequence>MSNFLNVSLRVVKANNLRIGDIRTSDPYVIGKFVTIAAAGFRTATMHNTLSPVYDVTETWEFSDIPSMCEIQFKLYDRDLGMEEDDFLGECSLALQKTQGTQSFTIPVIWNKKQCGTLTVEIVAQPVVGLPAAPPRRSSTVHFNRFDSVPVGLATNTKTSASATNPFGAVFSCWEIELNRIERSPLQLFPWNKNYPPGQKIYSDTPSARLVRMMVHKEHLVLYHRRGDEAHTNRGLVVDGADFFRIINYGKRRNVSRVFTYVVVDAPDAGGPFFRFSETGTTFMKDFASKHAVHADAATEVRAAGEFVVVDKGEERVGGETDRYELVLDNASGTFSPDVGGVERLALILQAMLPGLRVSAYGYYDERLADIKKPIAEESNKQP</sequence>
<name>A0A139AHV3_GONPJ</name>
<dbReference type="GO" id="GO:0010628">
    <property type="term" value="P:positive regulation of gene expression"/>
    <property type="evidence" value="ECO:0007669"/>
    <property type="project" value="TreeGrafter"/>
</dbReference>
<dbReference type="InterPro" id="IPR035892">
    <property type="entry name" value="C2_domain_sf"/>
</dbReference>
<dbReference type="InterPro" id="IPR000008">
    <property type="entry name" value="C2_dom"/>
</dbReference>